<keyword evidence="1 5" id="KW-0597">Phosphoprotein</keyword>
<dbReference type="InterPro" id="IPR000792">
    <property type="entry name" value="Tscrpt_reg_LuxR_C"/>
</dbReference>
<evidence type="ECO:0000313" key="9">
    <source>
        <dbReference type="Proteomes" id="UP000193834"/>
    </source>
</evidence>
<evidence type="ECO:0000256" key="5">
    <source>
        <dbReference type="PROSITE-ProRule" id="PRU00169"/>
    </source>
</evidence>
<evidence type="ECO:0000256" key="1">
    <source>
        <dbReference type="ARBA" id="ARBA00022553"/>
    </source>
</evidence>
<dbReference type="InterPro" id="IPR058245">
    <property type="entry name" value="NreC/VraR/RcsB-like_REC"/>
</dbReference>
<dbReference type="AlphaFoldDB" id="A0A1X7JCU4"/>
<evidence type="ECO:0000259" key="7">
    <source>
        <dbReference type="PROSITE" id="PS50110"/>
    </source>
</evidence>
<dbReference type="SMART" id="SM00421">
    <property type="entry name" value="HTH_LUXR"/>
    <property type="match status" value="1"/>
</dbReference>
<dbReference type="Proteomes" id="UP000193834">
    <property type="component" value="Unassembled WGS sequence"/>
</dbReference>
<dbReference type="PRINTS" id="PR00038">
    <property type="entry name" value="HTHLUXR"/>
</dbReference>
<evidence type="ECO:0000313" key="8">
    <source>
        <dbReference type="EMBL" id="SMG25611.1"/>
    </source>
</evidence>
<dbReference type="SMART" id="SM00448">
    <property type="entry name" value="REC"/>
    <property type="match status" value="1"/>
</dbReference>
<keyword evidence="9" id="KW-1185">Reference proteome</keyword>
<dbReference type="Pfam" id="PF00072">
    <property type="entry name" value="Response_reg"/>
    <property type="match status" value="1"/>
</dbReference>
<dbReference type="InterPro" id="IPR016032">
    <property type="entry name" value="Sig_transdc_resp-reg_C-effctor"/>
</dbReference>
<gene>
    <name evidence="8" type="ORF">SAMN06295960_1445</name>
</gene>
<evidence type="ECO:0000256" key="4">
    <source>
        <dbReference type="ARBA" id="ARBA00023163"/>
    </source>
</evidence>
<dbReference type="EMBL" id="FXAZ01000001">
    <property type="protein sequence ID" value="SMG25611.1"/>
    <property type="molecule type" value="Genomic_DNA"/>
</dbReference>
<dbReference type="Gene3D" id="3.40.50.2300">
    <property type="match status" value="1"/>
</dbReference>
<dbReference type="SUPFAM" id="SSF46894">
    <property type="entry name" value="C-terminal effector domain of the bipartite response regulators"/>
    <property type="match status" value="1"/>
</dbReference>
<organism evidence="8 9">
    <name type="scientific">Paenibacillus aquistagni</name>
    <dbReference type="NCBI Taxonomy" id="1852522"/>
    <lineage>
        <taxon>Bacteria</taxon>
        <taxon>Bacillati</taxon>
        <taxon>Bacillota</taxon>
        <taxon>Bacilli</taxon>
        <taxon>Bacillales</taxon>
        <taxon>Paenibacillaceae</taxon>
        <taxon>Paenibacillus</taxon>
    </lineage>
</organism>
<dbReference type="PANTHER" id="PTHR43214">
    <property type="entry name" value="TWO-COMPONENT RESPONSE REGULATOR"/>
    <property type="match status" value="1"/>
</dbReference>
<dbReference type="GO" id="GO:0006355">
    <property type="term" value="P:regulation of DNA-templated transcription"/>
    <property type="evidence" value="ECO:0007669"/>
    <property type="project" value="InterPro"/>
</dbReference>
<evidence type="ECO:0000256" key="3">
    <source>
        <dbReference type="ARBA" id="ARBA00023125"/>
    </source>
</evidence>
<dbReference type="CDD" id="cd06170">
    <property type="entry name" value="LuxR_C_like"/>
    <property type="match status" value="1"/>
</dbReference>
<keyword evidence="4" id="KW-0804">Transcription</keyword>
<dbReference type="CDD" id="cd17535">
    <property type="entry name" value="REC_NarL-like"/>
    <property type="match status" value="1"/>
</dbReference>
<evidence type="ECO:0000256" key="2">
    <source>
        <dbReference type="ARBA" id="ARBA00023015"/>
    </source>
</evidence>
<dbReference type="PROSITE" id="PS50043">
    <property type="entry name" value="HTH_LUXR_2"/>
    <property type="match status" value="1"/>
</dbReference>
<dbReference type="SUPFAM" id="SSF52172">
    <property type="entry name" value="CheY-like"/>
    <property type="match status" value="1"/>
</dbReference>
<feature type="domain" description="Response regulatory" evidence="7">
    <location>
        <begin position="6"/>
        <end position="122"/>
    </location>
</feature>
<keyword evidence="3" id="KW-0238">DNA-binding</keyword>
<feature type="modified residue" description="4-aspartylphosphate" evidence="5">
    <location>
        <position position="57"/>
    </location>
</feature>
<dbReference type="OrthoDB" id="9780153at2"/>
<dbReference type="PROSITE" id="PS50110">
    <property type="entry name" value="RESPONSE_REGULATORY"/>
    <property type="match status" value="1"/>
</dbReference>
<dbReference type="GO" id="GO:0003677">
    <property type="term" value="F:DNA binding"/>
    <property type="evidence" value="ECO:0007669"/>
    <property type="project" value="UniProtKB-KW"/>
</dbReference>
<keyword evidence="2" id="KW-0805">Transcription regulation</keyword>
<dbReference type="RefSeq" id="WP_085493586.1">
    <property type="nucleotide sequence ID" value="NZ_FXAZ01000001.1"/>
</dbReference>
<name>A0A1X7JCU4_9BACL</name>
<dbReference type="InterPro" id="IPR001789">
    <property type="entry name" value="Sig_transdc_resp-reg_receiver"/>
</dbReference>
<accession>A0A1X7JCU4</accession>
<feature type="domain" description="HTH luxR-type" evidence="6">
    <location>
        <begin position="153"/>
        <end position="218"/>
    </location>
</feature>
<dbReference type="PANTHER" id="PTHR43214:SF40">
    <property type="entry name" value="TRANSCRIPTIONAL REGULATORY PROTEIN LNRK"/>
    <property type="match status" value="1"/>
</dbReference>
<protein>
    <submittedName>
        <fullName evidence="8">Two component transcriptional regulator, LuxR family</fullName>
    </submittedName>
</protein>
<sequence>MSALMRVAIVDDDIFIRESLSMIIQIKEGFELAGTCANGFEAYELVQQQQVDVVLMDMRMPECDGAEGTRLVKEACPATKVIILTTFDDEQYLVQALRHGASGYLLKNSSPDRLLESIRSVMNGNVLMDSNMALKLTTLISQHPTPQEKPACIPWEHLSLTASERGIVEHIANGRTNREIAESLFLSEGTVKNYVTDILSKLALRDRTQLAIWYWKQQNQQQP</sequence>
<dbReference type="InterPro" id="IPR011006">
    <property type="entry name" value="CheY-like_superfamily"/>
</dbReference>
<reference evidence="8 9" key="1">
    <citation type="submission" date="2017-04" db="EMBL/GenBank/DDBJ databases">
        <authorList>
            <person name="Afonso C.L."/>
            <person name="Miller P.J."/>
            <person name="Scott M.A."/>
            <person name="Spackman E."/>
            <person name="Goraichik I."/>
            <person name="Dimitrov K.M."/>
            <person name="Suarez D.L."/>
            <person name="Swayne D.E."/>
        </authorList>
    </citation>
    <scope>NUCLEOTIDE SEQUENCE [LARGE SCALE GENOMIC DNA]</scope>
    <source>
        <strain evidence="8 9">11</strain>
    </source>
</reference>
<dbReference type="InterPro" id="IPR039420">
    <property type="entry name" value="WalR-like"/>
</dbReference>
<dbReference type="GO" id="GO:0000160">
    <property type="term" value="P:phosphorelay signal transduction system"/>
    <property type="evidence" value="ECO:0007669"/>
    <property type="project" value="InterPro"/>
</dbReference>
<dbReference type="STRING" id="1852522.SAMN06295960_1445"/>
<dbReference type="Pfam" id="PF00196">
    <property type="entry name" value="GerE"/>
    <property type="match status" value="1"/>
</dbReference>
<proteinExistence type="predicted"/>
<evidence type="ECO:0000259" key="6">
    <source>
        <dbReference type="PROSITE" id="PS50043"/>
    </source>
</evidence>